<dbReference type="Proteomes" id="UP000191144">
    <property type="component" value="Chromosome A"/>
</dbReference>
<keyword evidence="3" id="KW-1185">Reference proteome</keyword>
<dbReference type="Pfam" id="PF10382">
    <property type="entry name" value="ZGRF1-like_N"/>
    <property type="match status" value="1"/>
</dbReference>
<feature type="domain" description="5'-3' DNA helicase ZGRF1-like N-terminal" evidence="1">
    <location>
        <begin position="11"/>
        <end position="100"/>
    </location>
</feature>
<gene>
    <name evidence="2" type="ORF">LAME_0A06282G</name>
</gene>
<name>A0A1G4IQM2_9SACH</name>
<evidence type="ECO:0000313" key="3">
    <source>
        <dbReference type="Proteomes" id="UP000191144"/>
    </source>
</evidence>
<dbReference type="EMBL" id="LT598483">
    <property type="protein sequence ID" value="SCU78891.1"/>
    <property type="molecule type" value="Genomic_DNA"/>
</dbReference>
<proteinExistence type="predicted"/>
<sequence>MANSGCQVSHVQEFYCQYTDQIHKKQKAWHDGRMKFYQLNHKFQLYSMEGGMLLDSAFITNSRRVDHILDESGFNKEEHKIFGQFLVMIDCLQCEYDRDISGKVSDASTAYNVKKYTTENSGSIVESKVNCKLRPQKSGPAQHHDSLALKFNKPFRRPQIKQRNVSVHTKQQAAEALNAPAVKKIIRARPTAAENVRQKLPTSNGRVSLALDMSASRGFKKETKPNSIRSVLKKETEKCTNDSQDELNCSKLGTSFLATPQKQLQQPSVHPVASLQDPDFRVQRRDVTVKHERIVLGQLHQEKKHYKN</sequence>
<evidence type="ECO:0000259" key="1">
    <source>
        <dbReference type="Pfam" id="PF10382"/>
    </source>
</evidence>
<dbReference type="OrthoDB" id="6513042at2759"/>
<protein>
    <submittedName>
        <fullName evidence="2">LAME_0A06282g1_1</fullName>
    </submittedName>
</protein>
<dbReference type="AlphaFoldDB" id="A0A1G4IQM2"/>
<accession>A0A1G4IQM2</accession>
<dbReference type="InterPro" id="IPR018838">
    <property type="entry name" value="ZGRF1-like_N"/>
</dbReference>
<evidence type="ECO:0000313" key="2">
    <source>
        <dbReference type="EMBL" id="SCU78891.1"/>
    </source>
</evidence>
<reference evidence="3" key="1">
    <citation type="submission" date="2016-03" db="EMBL/GenBank/DDBJ databases">
        <authorList>
            <person name="Devillers Hugo."/>
        </authorList>
    </citation>
    <scope>NUCLEOTIDE SEQUENCE [LARGE SCALE GENOMIC DNA]</scope>
</reference>
<organism evidence="2 3">
    <name type="scientific">Lachancea meyersii CBS 8951</name>
    <dbReference type="NCBI Taxonomy" id="1266667"/>
    <lineage>
        <taxon>Eukaryota</taxon>
        <taxon>Fungi</taxon>
        <taxon>Dikarya</taxon>
        <taxon>Ascomycota</taxon>
        <taxon>Saccharomycotina</taxon>
        <taxon>Saccharomycetes</taxon>
        <taxon>Saccharomycetales</taxon>
        <taxon>Saccharomycetaceae</taxon>
        <taxon>Lachancea</taxon>
    </lineage>
</organism>